<evidence type="ECO:0000313" key="7">
    <source>
        <dbReference type="EMBL" id="SDF78184.1"/>
    </source>
</evidence>
<gene>
    <name evidence="7" type="ORF">SAMN05660686_02350</name>
</gene>
<dbReference type="InterPro" id="IPR000819">
    <property type="entry name" value="Peptidase_M17_C"/>
</dbReference>
<dbReference type="RefSeq" id="WP_245701961.1">
    <property type="nucleotide sequence ID" value="NZ_FNBW01000006.1"/>
</dbReference>
<dbReference type="InterPro" id="IPR043472">
    <property type="entry name" value="Macro_dom-like"/>
</dbReference>
<dbReference type="Proteomes" id="UP000198615">
    <property type="component" value="Unassembled WGS sequence"/>
</dbReference>
<evidence type="ECO:0000256" key="4">
    <source>
        <dbReference type="ARBA" id="ARBA00022801"/>
    </source>
</evidence>
<keyword evidence="3" id="KW-0645">Protease</keyword>
<dbReference type="AlphaFoldDB" id="A0A8G2EYE5"/>
<evidence type="ECO:0000313" key="8">
    <source>
        <dbReference type="Proteomes" id="UP000198615"/>
    </source>
</evidence>
<keyword evidence="5" id="KW-0464">Manganese</keyword>
<dbReference type="Pfam" id="PF21337">
    <property type="entry name" value="Peptidase_M17_N_1"/>
    <property type="match status" value="1"/>
</dbReference>
<proteinExistence type="inferred from homology"/>
<dbReference type="GO" id="GO:0070006">
    <property type="term" value="F:metalloaminopeptidase activity"/>
    <property type="evidence" value="ECO:0007669"/>
    <property type="project" value="InterPro"/>
</dbReference>
<dbReference type="PANTHER" id="PTHR11963:SF20">
    <property type="entry name" value="PEPTIDASE B"/>
    <property type="match status" value="1"/>
</dbReference>
<organism evidence="7 8">
    <name type="scientific">Thalassobaculum litoreum DSM 18839</name>
    <dbReference type="NCBI Taxonomy" id="1123362"/>
    <lineage>
        <taxon>Bacteria</taxon>
        <taxon>Pseudomonadati</taxon>
        <taxon>Pseudomonadota</taxon>
        <taxon>Alphaproteobacteria</taxon>
        <taxon>Rhodospirillales</taxon>
        <taxon>Thalassobaculaceae</taxon>
        <taxon>Thalassobaculum</taxon>
    </lineage>
</organism>
<keyword evidence="8" id="KW-1185">Reference proteome</keyword>
<reference evidence="7 8" key="1">
    <citation type="submission" date="2016-10" db="EMBL/GenBank/DDBJ databases">
        <authorList>
            <person name="Varghese N."/>
            <person name="Submissions S."/>
        </authorList>
    </citation>
    <scope>NUCLEOTIDE SEQUENCE [LARGE SCALE GENOMIC DNA]</scope>
    <source>
        <strain evidence="7 8">DSM 18839</strain>
    </source>
</reference>
<dbReference type="SUPFAM" id="SSF53187">
    <property type="entry name" value="Zn-dependent exopeptidases"/>
    <property type="match status" value="1"/>
</dbReference>
<dbReference type="InterPro" id="IPR048816">
    <property type="entry name" value="Peptidase_M17_N_1"/>
</dbReference>
<dbReference type="Gene3D" id="3.40.630.10">
    <property type="entry name" value="Zn peptidases"/>
    <property type="match status" value="1"/>
</dbReference>
<dbReference type="Pfam" id="PF00883">
    <property type="entry name" value="Peptidase_M17"/>
    <property type="match status" value="1"/>
</dbReference>
<evidence type="ECO:0000256" key="1">
    <source>
        <dbReference type="ARBA" id="ARBA00009528"/>
    </source>
</evidence>
<dbReference type="EMBL" id="FNBW01000006">
    <property type="protein sequence ID" value="SDF78184.1"/>
    <property type="molecule type" value="Genomic_DNA"/>
</dbReference>
<name>A0A8G2EYE5_9PROT</name>
<evidence type="ECO:0000256" key="3">
    <source>
        <dbReference type="ARBA" id="ARBA00022670"/>
    </source>
</evidence>
<keyword evidence="2 7" id="KW-0031">Aminopeptidase</keyword>
<protein>
    <submittedName>
        <fullName evidence="7">Leucyl aminopeptidase</fullName>
    </submittedName>
</protein>
<dbReference type="PRINTS" id="PR00481">
    <property type="entry name" value="LAMNOPPTDASE"/>
</dbReference>
<comment type="caution">
    <text evidence="7">The sequence shown here is derived from an EMBL/GenBank/DDBJ whole genome shotgun (WGS) entry which is preliminary data.</text>
</comment>
<dbReference type="InterPro" id="IPR011356">
    <property type="entry name" value="Leucine_aapep/pepB"/>
</dbReference>
<comment type="similarity">
    <text evidence="1">Belongs to the peptidase M17 family.</text>
</comment>
<accession>A0A8G2EYE5</accession>
<evidence type="ECO:0000256" key="5">
    <source>
        <dbReference type="ARBA" id="ARBA00023211"/>
    </source>
</evidence>
<evidence type="ECO:0000259" key="6">
    <source>
        <dbReference type="PROSITE" id="PS00631"/>
    </source>
</evidence>
<dbReference type="PROSITE" id="PS00631">
    <property type="entry name" value="CYTOSOL_AP"/>
    <property type="match status" value="1"/>
</dbReference>
<dbReference type="PANTHER" id="PTHR11963">
    <property type="entry name" value="LEUCINE AMINOPEPTIDASE-RELATED"/>
    <property type="match status" value="1"/>
</dbReference>
<dbReference type="GO" id="GO:0030145">
    <property type="term" value="F:manganese ion binding"/>
    <property type="evidence" value="ECO:0007669"/>
    <property type="project" value="InterPro"/>
</dbReference>
<evidence type="ECO:0000256" key="2">
    <source>
        <dbReference type="ARBA" id="ARBA00022438"/>
    </source>
</evidence>
<dbReference type="GO" id="GO:0006508">
    <property type="term" value="P:proteolysis"/>
    <property type="evidence" value="ECO:0007669"/>
    <property type="project" value="UniProtKB-KW"/>
</dbReference>
<keyword evidence="4" id="KW-0378">Hydrolase</keyword>
<sequence>MAFNLVARATAGTIPVTPVTADGLKEWAVEADAATKTWIAATGYKAKPCETCVVPGKAGDIARVLVGVEEADRIGVWDFAGLPGSLPAGRYAIDADLSGADATRAATGWALATYRFTRYTEMPEIEAELVWPKGADRDHVENIAASTALARDLINTPGSDLRPSELAETAKALAKEFKAKIAVTVGDQLLKKNYPTIHMVGRGAEDAPRLIDMVWGDAKHPKVTLVGKGVCFDTGGYDLKPSNGMLTMKKDMGGSAQVLALARMIMAANLPVRLRVLVPAVMNMVSGNAFLPMDICRTRKGTTVEVGNTDAEGRLVLCDALTEADSEQPDLLIDFATLTGAARVALGPDLPAMFCNDDSLAGDILASGLAEEDPLWRLPLHQPYKAMLKTKIADLSNTGSGPYGGAITAALFLEHFVSKTTPWMHVDLIAWNLRDRPGRPEGGEAQGIRATFQTIKARFGG</sequence>
<dbReference type="Gene3D" id="3.40.220.10">
    <property type="entry name" value="Leucine Aminopeptidase, subunit E, domain 1"/>
    <property type="match status" value="1"/>
</dbReference>
<dbReference type="CDD" id="cd00433">
    <property type="entry name" value="Peptidase_M17"/>
    <property type="match status" value="1"/>
</dbReference>
<dbReference type="GO" id="GO:0005737">
    <property type="term" value="C:cytoplasm"/>
    <property type="evidence" value="ECO:0007669"/>
    <property type="project" value="InterPro"/>
</dbReference>
<feature type="domain" description="Cytosol aminopeptidase" evidence="6">
    <location>
        <begin position="308"/>
        <end position="315"/>
    </location>
</feature>